<proteinExistence type="predicted"/>
<feature type="region of interest" description="Disordered" evidence="1">
    <location>
        <begin position="29"/>
        <end position="184"/>
    </location>
</feature>
<protein>
    <submittedName>
        <fullName evidence="2">Uncharacterized protein</fullName>
    </submittedName>
</protein>
<reference evidence="2" key="1">
    <citation type="submission" date="2020-02" db="EMBL/GenBank/DDBJ databases">
        <authorList>
            <person name="Meier V. D."/>
        </authorList>
    </citation>
    <scope>NUCLEOTIDE SEQUENCE</scope>
    <source>
        <strain evidence="2">AVDCRST_MAG22</strain>
    </source>
</reference>
<accession>A0A6J4Q6R0</accession>
<feature type="compositionally biased region" description="Basic and acidic residues" evidence="1">
    <location>
        <begin position="91"/>
        <end position="105"/>
    </location>
</feature>
<evidence type="ECO:0000313" key="2">
    <source>
        <dbReference type="EMBL" id="CAA9436070.1"/>
    </source>
</evidence>
<evidence type="ECO:0000256" key="1">
    <source>
        <dbReference type="SAM" id="MobiDB-lite"/>
    </source>
</evidence>
<feature type="compositionally biased region" description="Pro residues" evidence="1">
    <location>
        <begin position="144"/>
        <end position="166"/>
    </location>
</feature>
<gene>
    <name evidence="2" type="ORF">AVDCRST_MAG22-3675</name>
</gene>
<feature type="non-terminal residue" evidence="2">
    <location>
        <position position="184"/>
    </location>
</feature>
<dbReference type="EMBL" id="CADCUV010000178">
    <property type="protein sequence ID" value="CAA9436070.1"/>
    <property type="molecule type" value="Genomic_DNA"/>
</dbReference>
<organism evidence="2">
    <name type="scientific">uncultured Rubrobacteraceae bacterium</name>
    <dbReference type="NCBI Taxonomy" id="349277"/>
    <lineage>
        <taxon>Bacteria</taxon>
        <taxon>Bacillati</taxon>
        <taxon>Actinomycetota</taxon>
        <taxon>Rubrobacteria</taxon>
        <taxon>Rubrobacterales</taxon>
        <taxon>Rubrobacteraceae</taxon>
        <taxon>environmental samples</taxon>
    </lineage>
</organism>
<feature type="compositionally biased region" description="Basic residues" evidence="1">
    <location>
        <begin position="106"/>
        <end position="117"/>
    </location>
</feature>
<feature type="non-terminal residue" evidence="2">
    <location>
        <position position="1"/>
    </location>
</feature>
<dbReference type="AlphaFoldDB" id="A0A6J4Q6R0"/>
<feature type="compositionally biased region" description="Basic residues" evidence="1">
    <location>
        <begin position="47"/>
        <end position="68"/>
    </location>
</feature>
<feature type="compositionally biased region" description="Basic and acidic residues" evidence="1">
    <location>
        <begin position="29"/>
        <end position="46"/>
    </location>
</feature>
<name>A0A6J4Q6R0_9ACTN</name>
<sequence length="184" mass="21244">DLSASAWHRARLRVRLHVREVALSRAFRAPDHAGRTEQRGRPDHPRPRLHGRRHDLRPHSGPHLRRRPAPPPQPRRGRELRLPSGPQPRARAPDGHHLRHPDPARLRLRHPPARRRPRPPEARPQLHPLGPRRRPPHSLVHSPRPAPRGPRRPLPLPAPGRRPPAPLHRWTATPAEDLRPVRLL</sequence>